<evidence type="ECO:0000313" key="4">
    <source>
        <dbReference type="Proteomes" id="UP000001194"/>
    </source>
</evidence>
<evidence type="ECO:0000256" key="1">
    <source>
        <dbReference type="SAM" id="MobiDB-lite"/>
    </source>
</evidence>
<keyword evidence="2" id="KW-1133">Transmembrane helix</keyword>
<dbReference type="InParanoid" id="B0E017"/>
<feature type="transmembrane region" description="Helical" evidence="2">
    <location>
        <begin position="97"/>
        <end position="119"/>
    </location>
</feature>
<sequence length="216" mass="23649">MASNAKTSPSKPKTTTSNDRPHLIHATPTQMDTQYVNMLLALDSIPRLHNILAGFFTWILLAGFVLFPGTFTSLQNANVTTAGGEVGKKVLGAVAHVPLFVIAWICCGIGTIGMMWLWWRWSNNYIWILNRIFLPGLLNSLAGIISTLANALGAQHGTFSRTARVTIAVTSVVAFVCGVLVLVYSLWILRRVKAKHDREVGIERAGKHGEGRVEKV</sequence>
<keyword evidence="2" id="KW-0812">Transmembrane</keyword>
<evidence type="ECO:0000313" key="3">
    <source>
        <dbReference type="EMBL" id="EDQ99857.1"/>
    </source>
</evidence>
<organism evidence="4">
    <name type="scientific">Laccaria bicolor (strain S238N-H82 / ATCC MYA-4686)</name>
    <name type="common">Bicoloured deceiver</name>
    <name type="synonym">Laccaria laccata var. bicolor</name>
    <dbReference type="NCBI Taxonomy" id="486041"/>
    <lineage>
        <taxon>Eukaryota</taxon>
        <taxon>Fungi</taxon>
        <taxon>Dikarya</taxon>
        <taxon>Basidiomycota</taxon>
        <taxon>Agaricomycotina</taxon>
        <taxon>Agaricomycetes</taxon>
        <taxon>Agaricomycetidae</taxon>
        <taxon>Agaricales</taxon>
        <taxon>Agaricineae</taxon>
        <taxon>Hydnangiaceae</taxon>
        <taxon>Laccaria</taxon>
    </lineage>
</organism>
<dbReference type="Proteomes" id="UP000001194">
    <property type="component" value="Unassembled WGS sequence"/>
</dbReference>
<dbReference type="EMBL" id="DS547158">
    <property type="protein sequence ID" value="EDQ99857.1"/>
    <property type="molecule type" value="Genomic_DNA"/>
</dbReference>
<feature type="transmembrane region" description="Helical" evidence="2">
    <location>
        <begin position="48"/>
        <end position="67"/>
    </location>
</feature>
<dbReference type="HOGENOM" id="CLU_037457_1_0_1"/>
<keyword evidence="4" id="KW-1185">Reference proteome</keyword>
<dbReference type="GeneID" id="6085181"/>
<gene>
    <name evidence="3" type="ORF">LACBIDRAFT_315193</name>
</gene>
<dbReference type="RefSeq" id="XP_001889549.1">
    <property type="nucleotide sequence ID" value="XM_001889514.1"/>
</dbReference>
<feature type="compositionally biased region" description="Low complexity" evidence="1">
    <location>
        <begin position="1"/>
        <end position="18"/>
    </location>
</feature>
<dbReference type="KEGG" id="lbc:LACBIDRAFT_315193"/>
<feature type="transmembrane region" description="Helical" evidence="2">
    <location>
        <begin position="165"/>
        <end position="189"/>
    </location>
</feature>
<reference evidence="3 4" key="1">
    <citation type="journal article" date="2008" name="Nature">
        <title>The genome of Laccaria bicolor provides insights into mycorrhizal symbiosis.</title>
        <authorList>
            <person name="Martin F."/>
            <person name="Aerts A."/>
            <person name="Ahren D."/>
            <person name="Brun A."/>
            <person name="Danchin E.G.J."/>
            <person name="Duchaussoy F."/>
            <person name="Gibon J."/>
            <person name="Kohler A."/>
            <person name="Lindquist E."/>
            <person name="Pereda V."/>
            <person name="Salamov A."/>
            <person name="Shapiro H.J."/>
            <person name="Wuyts J."/>
            <person name="Blaudez D."/>
            <person name="Buee M."/>
            <person name="Brokstein P."/>
            <person name="Canbaeck B."/>
            <person name="Cohen D."/>
            <person name="Courty P.E."/>
            <person name="Coutinho P.M."/>
            <person name="Delaruelle C."/>
            <person name="Detter J.C."/>
            <person name="Deveau A."/>
            <person name="DiFazio S."/>
            <person name="Duplessis S."/>
            <person name="Fraissinet-Tachet L."/>
            <person name="Lucic E."/>
            <person name="Frey-Klett P."/>
            <person name="Fourrey C."/>
            <person name="Feussner I."/>
            <person name="Gay G."/>
            <person name="Grimwood J."/>
            <person name="Hoegger P.J."/>
            <person name="Jain P."/>
            <person name="Kilaru S."/>
            <person name="Labbe J."/>
            <person name="Lin Y.C."/>
            <person name="Legue V."/>
            <person name="Le Tacon F."/>
            <person name="Marmeisse R."/>
            <person name="Melayah D."/>
            <person name="Montanini B."/>
            <person name="Muratet M."/>
            <person name="Nehls U."/>
            <person name="Niculita-Hirzel H."/>
            <person name="Oudot-Le Secq M.P."/>
            <person name="Peter M."/>
            <person name="Quesneville H."/>
            <person name="Rajashekar B."/>
            <person name="Reich M."/>
            <person name="Rouhier N."/>
            <person name="Schmutz J."/>
            <person name="Yin T."/>
            <person name="Chalot M."/>
            <person name="Henrissat B."/>
            <person name="Kuees U."/>
            <person name="Lucas S."/>
            <person name="Van de Peer Y."/>
            <person name="Podila G.K."/>
            <person name="Polle A."/>
            <person name="Pukkila P.J."/>
            <person name="Richardson P.M."/>
            <person name="Rouze P."/>
            <person name="Sanders I.R."/>
            <person name="Stajich J.E."/>
            <person name="Tunlid A."/>
            <person name="Tuskan G."/>
            <person name="Grigoriev I.V."/>
        </authorList>
    </citation>
    <scope>NUCLEOTIDE SEQUENCE [LARGE SCALE GENOMIC DNA]</scope>
    <source>
        <strain evidence="4">S238N-H82 / ATCC MYA-4686</strain>
    </source>
</reference>
<evidence type="ECO:0000256" key="2">
    <source>
        <dbReference type="SAM" id="Phobius"/>
    </source>
</evidence>
<accession>B0E017</accession>
<keyword evidence="2" id="KW-0472">Membrane</keyword>
<proteinExistence type="predicted"/>
<feature type="transmembrane region" description="Helical" evidence="2">
    <location>
        <begin position="131"/>
        <end position="153"/>
    </location>
</feature>
<feature type="region of interest" description="Disordered" evidence="1">
    <location>
        <begin position="1"/>
        <end position="23"/>
    </location>
</feature>
<protein>
    <submittedName>
        <fullName evidence="3">Predicted protein</fullName>
    </submittedName>
</protein>
<dbReference type="AlphaFoldDB" id="B0E017"/>
<name>B0E017_LACBS</name>
<dbReference type="OrthoDB" id="3254104at2759"/>